<dbReference type="Proteomes" id="UP000440004">
    <property type="component" value="Unassembled WGS sequence"/>
</dbReference>
<dbReference type="PANTHER" id="PTHR34322">
    <property type="entry name" value="TRANSPOSASE, Y1_TNP DOMAIN-CONTAINING"/>
    <property type="match status" value="1"/>
</dbReference>
<proteinExistence type="predicted"/>
<feature type="domain" description="Transposase IS200-like" evidence="1">
    <location>
        <begin position="9"/>
        <end position="123"/>
    </location>
</feature>
<gene>
    <name evidence="2" type="ORF">GC105_10115</name>
</gene>
<accession>A0A6A7KAS4</accession>
<evidence type="ECO:0000259" key="1">
    <source>
        <dbReference type="SMART" id="SM01321"/>
    </source>
</evidence>
<dbReference type="SMART" id="SM01321">
    <property type="entry name" value="Y1_Tnp"/>
    <property type="match status" value="1"/>
</dbReference>
<evidence type="ECO:0000313" key="3">
    <source>
        <dbReference type="Proteomes" id="UP000440004"/>
    </source>
</evidence>
<dbReference type="Gene3D" id="3.30.70.1290">
    <property type="entry name" value="Transposase IS200-like"/>
    <property type="match status" value="1"/>
</dbReference>
<dbReference type="InterPro" id="IPR036515">
    <property type="entry name" value="Transposase_17_sf"/>
</dbReference>
<dbReference type="AlphaFoldDB" id="A0A6A7KAS4"/>
<dbReference type="PANTHER" id="PTHR34322:SF2">
    <property type="entry name" value="TRANSPOSASE IS200-LIKE DOMAIN-CONTAINING PROTEIN"/>
    <property type="match status" value="1"/>
</dbReference>
<dbReference type="RefSeq" id="WP_152804355.1">
    <property type="nucleotide sequence ID" value="NZ_WHNX01000014.1"/>
</dbReference>
<name>A0A6A7KAS4_9FIRM</name>
<dbReference type="GO" id="GO:0006313">
    <property type="term" value="P:DNA transposition"/>
    <property type="evidence" value="ECO:0007669"/>
    <property type="project" value="InterPro"/>
</dbReference>
<organism evidence="2 3">
    <name type="scientific">Alkalibaculum sporogenes</name>
    <dbReference type="NCBI Taxonomy" id="2655001"/>
    <lineage>
        <taxon>Bacteria</taxon>
        <taxon>Bacillati</taxon>
        <taxon>Bacillota</taxon>
        <taxon>Clostridia</taxon>
        <taxon>Eubacteriales</taxon>
        <taxon>Eubacteriaceae</taxon>
        <taxon>Alkalibaculum</taxon>
    </lineage>
</organism>
<dbReference type="GO" id="GO:0004803">
    <property type="term" value="F:transposase activity"/>
    <property type="evidence" value="ECO:0007669"/>
    <property type="project" value="InterPro"/>
</dbReference>
<dbReference type="Pfam" id="PF01797">
    <property type="entry name" value="Y1_Tnp"/>
    <property type="match status" value="1"/>
</dbReference>
<dbReference type="GO" id="GO:0043565">
    <property type="term" value="F:sequence-specific DNA binding"/>
    <property type="evidence" value="ECO:0007669"/>
    <property type="project" value="InterPro"/>
</dbReference>
<sequence>MSRVARRRDPETTHHIMCRSISEVQLFRFDDDKVKYLQLMALYCKKFECSILSYCLMDTHVHIQLDPQGCDISKFMHGLNLCYAQYYNRKYKRHGHVFQGRFINKVIDVDDYNLIVSAYIHNNANDLPDFRDCVHTYYFSSYGIYLGNYSDNYGILNTDFILSQFGNSPETAQVQYAQFVTSCNNVTQKDKQFEIIDSYIYNEPYEYRSERFIYYRDLTPGKVIEIVAEAFDIQTPNFIKNKYSHSISEFKAICVFLMRCLCDYTYTDICKELGNLTLSEVSNLTSRGFVLIQSEPKFKNLLATTT</sequence>
<dbReference type="EMBL" id="WHNX01000014">
    <property type="protein sequence ID" value="MPW26143.1"/>
    <property type="molecule type" value="Genomic_DNA"/>
</dbReference>
<dbReference type="SUPFAM" id="SSF143422">
    <property type="entry name" value="Transposase IS200-like"/>
    <property type="match status" value="1"/>
</dbReference>
<dbReference type="InterPro" id="IPR010921">
    <property type="entry name" value="Trp_repressor/repl_initiator"/>
</dbReference>
<dbReference type="Gene3D" id="1.10.1750.10">
    <property type="match status" value="1"/>
</dbReference>
<protein>
    <submittedName>
        <fullName evidence="2">Transposase</fullName>
    </submittedName>
</protein>
<reference evidence="2 3" key="1">
    <citation type="submission" date="2019-10" db="EMBL/GenBank/DDBJ databases">
        <title>Alkalibaculum tamaniensis sp.nov., a new alkaliphilic acetogen, isolated on methoxylated aromatics from a mud volcano.</title>
        <authorList>
            <person name="Khomyakova M.A."/>
            <person name="Merkel A.Y."/>
            <person name="Bonch-Osmolovskaya E.A."/>
            <person name="Slobodkin A.I."/>
        </authorList>
    </citation>
    <scope>NUCLEOTIDE SEQUENCE [LARGE SCALE GENOMIC DNA]</scope>
    <source>
        <strain evidence="2 3">M08DMB</strain>
    </source>
</reference>
<dbReference type="InterPro" id="IPR002686">
    <property type="entry name" value="Transposase_17"/>
</dbReference>
<keyword evidence="3" id="KW-1185">Reference proteome</keyword>
<dbReference type="SUPFAM" id="SSF48295">
    <property type="entry name" value="TrpR-like"/>
    <property type="match status" value="1"/>
</dbReference>
<comment type="caution">
    <text evidence="2">The sequence shown here is derived from an EMBL/GenBank/DDBJ whole genome shotgun (WGS) entry which is preliminary data.</text>
</comment>
<evidence type="ECO:0000313" key="2">
    <source>
        <dbReference type="EMBL" id="MPW26143.1"/>
    </source>
</evidence>